<evidence type="ECO:0000256" key="7">
    <source>
        <dbReference type="ARBA" id="ARBA00023180"/>
    </source>
</evidence>
<accession>A0A1W2WGI9</accession>
<dbReference type="EMBL" id="EAAA01000732">
    <property type="status" value="NOT_ANNOTATED_CDS"/>
    <property type="molecule type" value="Genomic_DNA"/>
</dbReference>
<proteinExistence type="inferred from homology"/>
<dbReference type="AlphaFoldDB" id="H2XK43"/>
<reference evidence="10" key="3">
    <citation type="submission" date="2025-08" db="UniProtKB">
        <authorList>
            <consortium name="Ensembl"/>
        </authorList>
    </citation>
    <scope>IDENTIFICATION</scope>
</reference>
<dbReference type="PANTHER" id="PTHR28607:SF4">
    <property type="entry name" value="TRANSMEMBRANE PROTEIN"/>
    <property type="match status" value="1"/>
</dbReference>
<dbReference type="Ensembl" id="ENSCINT00000035371.1">
    <property type="protein sequence ID" value="ENSCINP00000030025.1"/>
    <property type="gene ID" value="ENSCING00000020760.1"/>
</dbReference>
<dbReference type="RefSeq" id="XP_002128204.1">
    <property type="nucleotide sequence ID" value="XM_002128168.5"/>
</dbReference>
<keyword evidence="11" id="KW-1185">Reference proteome</keyword>
<evidence type="ECO:0000256" key="6">
    <source>
        <dbReference type="ARBA" id="ARBA00023136"/>
    </source>
</evidence>
<keyword evidence="5 8" id="KW-1133">Transmembrane helix</keyword>
<evidence type="ECO:0000256" key="4">
    <source>
        <dbReference type="ARBA" id="ARBA00022729"/>
    </source>
</evidence>
<sequence>MVTIKVSFLYLITIVFASLYFCTAADETKEQPEQPEQPAVENTITEVKPEENEPKNATKVENVIPSVHNHTLDKVPGFFNMENNYPMLKRGFYVMLVAMSLMMVYMVVKYYRTKKRKTKRYGLLGSKNENIELNALQSDSEDDYTVFEAKTFH</sequence>
<feature type="transmembrane region" description="Helical" evidence="8">
    <location>
        <begin position="91"/>
        <end position="111"/>
    </location>
</feature>
<dbReference type="GeneID" id="100179198"/>
<keyword evidence="3 8" id="KW-0812">Transmembrane</keyword>
<dbReference type="KEGG" id="cin:100179198"/>
<evidence type="ECO:0000313" key="11">
    <source>
        <dbReference type="Proteomes" id="UP000008144"/>
    </source>
</evidence>
<dbReference type="Pfam" id="PF06679">
    <property type="entry name" value="DUF1180"/>
    <property type="match status" value="1"/>
</dbReference>
<dbReference type="GO" id="GO:0016020">
    <property type="term" value="C:membrane"/>
    <property type="evidence" value="ECO:0007669"/>
    <property type="project" value="UniProtKB-SubCell"/>
</dbReference>
<comment type="subcellular location">
    <subcellularLocation>
        <location evidence="1">Membrane</location>
        <topology evidence="1">Single-pass type I membrane protein</topology>
    </subcellularLocation>
</comment>
<reference evidence="10" key="2">
    <citation type="journal article" date="2008" name="Genome Biol.">
        <title>Improved genome assembly and evidence-based global gene model set for the chordate Ciona intestinalis: new insight into intron and operon populations.</title>
        <authorList>
            <person name="Satou Y."/>
            <person name="Mineta K."/>
            <person name="Ogasawara M."/>
            <person name="Sasakura Y."/>
            <person name="Shoguchi E."/>
            <person name="Ueno K."/>
            <person name="Yamada L."/>
            <person name="Matsumoto J."/>
            <person name="Wasserscheid J."/>
            <person name="Dewar K."/>
            <person name="Wiley G.B."/>
            <person name="Macmil S.L."/>
            <person name="Roe B.A."/>
            <person name="Zeller R.W."/>
            <person name="Hastings K.E."/>
            <person name="Lemaire P."/>
            <person name="Lindquist E."/>
            <person name="Endo T."/>
            <person name="Hotta K."/>
            <person name="Inaba K."/>
        </authorList>
    </citation>
    <scope>NUCLEOTIDE SEQUENCE [LARGE SCALE GENOMIC DNA]</scope>
    <source>
        <strain evidence="10">wild type</strain>
    </source>
</reference>
<dbReference type="PANTHER" id="PTHR28607">
    <property type="entry name" value="EXPRESSED PROTEIN"/>
    <property type="match status" value="1"/>
</dbReference>
<reference evidence="11" key="1">
    <citation type="journal article" date="2002" name="Science">
        <title>The draft genome of Ciona intestinalis: insights into chordate and vertebrate origins.</title>
        <authorList>
            <person name="Dehal P."/>
            <person name="Satou Y."/>
            <person name="Campbell R.K."/>
            <person name="Chapman J."/>
            <person name="Degnan B."/>
            <person name="De Tomaso A."/>
            <person name="Davidson B."/>
            <person name="Di Gregorio A."/>
            <person name="Gelpke M."/>
            <person name="Goodstein D.M."/>
            <person name="Harafuji N."/>
            <person name="Hastings K.E."/>
            <person name="Ho I."/>
            <person name="Hotta K."/>
            <person name="Huang W."/>
            <person name="Kawashima T."/>
            <person name="Lemaire P."/>
            <person name="Martinez D."/>
            <person name="Meinertzhagen I.A."/>
            <person name="Necula S."/>
            <person name="Nonaka M."/>
            <person name="Putnam N."/>
            <person name="Rash S."/>
            <person name="Saiga H."/>
            <person name="Satake M."/>
            <person name="Terry A."/>
            <person name="Yamada L."/>
            <person name="Wang H.G."/>
            <person name="Awazu S."/>
            <person name="Azumi K."/>
            <person name="Boore J."/>
            <person name="Branno M."/>
            <person name="Chin-Bow S."/>
            <person name="DeSantis R."/>
            <person name="Doyle S."/>
            <person name="Francino P."/>
            <person name="Keys D.N."/>
            <person name="Haga S."/>
            <person name="Hayashi H."/>
            <person name="Hino K."/>
            <person name="Imai K.S."/>
            <person name="Inaba K."/>
            <person name="Kano S."/>
            <person name="Kobayashi K."/>
            <person name="Kobayashi M."/>
            <person name="Lee B.I."/>
            <person name="Makabe K.W."/>
            <person name="Manohar C."/>
            <person name="Matassi G."/>
            <person name="Medina M."/>
            <person name="Mochizuki Y."/>
            <person name="Mount S."/>
            <person name="Morishita T."/>
            <person name="Miura S."/>
            <person name="Nakayama A."/>
            <person name="Nishizaka S."/>
            <person name="Nomoto H."/>
            <person name="Ohta F."/>
            <person name="Oishi K."/>
            <person name="Rigoutsos I."/>
            <person name="Sano M."/>
            <person name="Sasaki A."/>
            <person name="Sasakura Y."/>
            <person name="Shoguchi E."/>
            <person name="Shin-i T."/>
            <person name="Spagnuolo A."/>
            <person name="Stainier D."/>
            <person name="Suzuki M.M."/>
            <person name="Tassy O."/>
            <person name="Takatori N."/>
            <person name="Tokuoka M."/>
            <person name="Yagi K."/>
            <person name="Yoshizaki F."/>
            <person name="Wada S."/>
            <person name="Zhang C."/>
            <person name="Hyatt P.D."/>
            <person name="Larimer F."/>
            <person name="Detter C."/>
            <person name="Doggett N."/>
            <person name="Glavina T."/>
            <person name="Hawkins T."/>
            <person name="Richardson P."/>
            <person name="Lucas S."/>
            <person name="Kohara Y."/>
            <person name="Levine M."/>
            <person name="Satoh N."/>
            <person name="Rokhsar D.S."/>
        </authorList>
    </citation>
    <scope>NUCLEOTIDE SEQUENCE [LARGE SCALE GENOMIC DNA]</scope>
</reference>
<accession>H2XK43</accession>
<name>H2XK43_CIOIN</name>
<keyword evidence="7" id="KW-0325">Glycoprotein</keyword>
<evidence type="ECO:0000256" key="9">
    <source>
        <dbReference type="SAM" id="SignalP"/>
    </source>
</evidence>
<dbReference type="Proteomes" id="UP000008144">
    <property type="component" value="Chromosome 11"/>
</dbReference>
<gene>
    <name evidence="10" type="primary">LOC100179198</name>
</gene>
<evidence type="ECO:0000256" key="2">
    <source>
        <dbReference type="ARBA" id="ARBA00006986"/>
    </source>
</evidence>
<feature type="chain" id="PRO_5014093517" evidence="9">
    <location>
        <begin position="25"/>
        <end position="153"/>
    </location>
</feature>
<evidence type="ECO:0000256" key="1">
    <source>
        <dbReference type="ARBA" id="ARBA00004479"/>
    </source>
</evidence>
<dbReference type="InterPro" id="IPR009565">
    <property type="entry name" value="FAM174-like"/>
</dbReference>
<evidence type="ECO:0000256" key="5">
    <source>
        <dbReference type="ARBA" id="ARBA00022989"/>
    </source>
</evidence>
<dbReference type="OMA" id="DGAMINR"/>
<comment type="similarity">
    <text evidence="2">Belongs to the FAM174 family.</text>
</comment>
<feature type="signal peptide" evidence="9">
    <location>
        <begin position="1"/>
        <end position="24"/>
    </location>
</feature>
<evidence type="ECO:0000256" key="3">
    <source>
        <dbReference type="ARBA" id="ARBA00022692"/>
    </source>
</evidence>
<keyword evidence="4 9" id="KW-0732">Signal</keyword>
<protein>
    <submittedName>
        <fullName evidence="10">Uncharacterized LOC100179198</fullName>
    </submittedName>
</protein>
<organism evidence="10 11">
    <name type="scientific">Ciona intestinalis</name>
    <name type="common">Transparent sea squirt</name>
    <name type="synonym">Ascidia intestinalis</name>
    <dbReference type="NCBI Taxonomy" id="7719"/>
    <lineage>
        <taxon>Eukaryota</taxon>
        <taxon>Metazoa</taxon>
        <taxon>Chordata</taxon>
        <taxon>Tunicata</taxon>
        <taxon>Ascidiacea</taxon>
        <taxon>Phlebobranchia</taxon>
        <taxon>Cionidae</taxon>
        <taxon>Ciona</taxon>
    </lineage>
</organism>
<evidence type="ECO:0000256" key="8">
    <source>
        <dbReference type="SAM" id="Phobius"/>
    </source>
</evidence>
<reference evidence="10" key="4">
    <citation type="submission" date="2025-09" db="UniProtKB">
        <authorList>
            <consortium name="Ensembl"/>
        </authorList>
    </citation>
    <scope>IDENTIFICATION</scope>
</reference>
<keyword evidence="6 8" id="KW-0472">Membrane</keyword>
<dbReference type="InParanoid" id="H2XK43"/>
<dbReference type="HOGENOM" id="CLU_1712626_0_0_1"/>
<evidence type="ECO:0000313" key="10">
    <source>
        <dbReference type="Ensembl" id="ENSCINP00000030025.1"/>
    </source>
</evidence>